<sequence length="87" mass="9170">MSLSLSLSLALLLSAQFLIFSVLAVSLRKMQNAYSKSNDGGWKKPSEKVLPVDLADSVTTTTKTTATTTTTATVAKRFGVLGVSVFG</sequence>
<evidence type="ECO:0000256" key="1">
    <source>
        <dbReference type="SAM" id="SignalP"/>
    </source>
</evidence>
<feature type="chain" id="PRO_5014636735" evidence="1">
    <location>
        <begin position="25"/>
        <end position="87"/>
    </location>
</feature>
<feature type="signal peptide" evidence="1">
    <location>
        <begin position="1"/>
        <end position="24"/>
    </location>
</feature>
<dbReference type="EMBL" id="GGFM01009645">
    <property type="protein sequence ID" value="MBW30396.1"/>
    <property type="molecule type" value="Transcribed_RNA"/>
</dbReference>
<reference evidence="2" key="1">
    <citation type="submission" date="2018-01" db="EMBL/GenBank/DDBJ databases">
        <title>An insight into the sialome of Amazonian anophelines.</title>
        <authorList>
            <person name="Ribeiro J.M."/>
            <person name="Scarpassa V."/>
            <person name="Calvo E."/>
        </authorList>
    </citation>
    <scope>NUCLEOTIDE SEQUENCE</scope>
    <source>
        <tissue evidence="2">Salivary glands</tissue>
    </source>
</reference>
<protein>
    <submittedName>
        <fullName evidence="2">Putative secreted peptide</fullName>
    </submittedName>
</protein>
<dbReference type="AlphaFoldDB" id="A0A2M3ZPD1"/>
<organism evidence="2">
    <name type="scientific">Anopheles braziliensis</name>
    <dbReference type="NCBI Taxonomy" id="58242"/>
    <lineage>
        <taxon>Eukaryota</taxon>
        <taxon>Metazoa</taxon>
        <taxon>Ecdysozoa</taxon>
        <taxon>Arthropoda</taxon>
        <taxon>Hexapoda</taxon>
        <taxon>Insecta</taxon>
        <taxon>Pterygota</taxon>
        <taxon>Neoptera</taxon>
        <taxon>Endopterygota</taxon>
        <taxon>Diptera</taxon>
        <taxon>Nematocera</taxon>
        <taxon>Culicoidea</taxon>
        <taxon>Culicidae</taxon>
        <taxon>Anophelinae</taxon>
        <taxon>Anopheles</taxon>
    </lineage>
</organism>
<accession>A0A2M3ZPD1</accession>
<keyword evidence="1" id="KW-0732">Signal</keyword>
<proteinExistence type="predicted"/>
<name>A0A2M3ZPD1_9DIPT</name>
<evidence type="ECO:0000313" key="2">
    <source>
        <dbReference type="EMBL" id="MBW30396.1"/>
    </source>
</evidence>